<dbReference type="Pfam" id="PF03740">
    <property type="entry name" value="PdxJ"/>
    <property type="match status" value="1"/>
</dbReference>
<evidence type="ECO:0000256" key="5">
    <source>
        <dbReference type="NCBIfam" id="TIGR00559"/>
    </source>
</evidence>
<feature type="binding site" evidence="4">
    <location>
        <position position="107"/>
    </location>
    <ligand>
        <name>1-deoxy-D-xylulose 5-phosphate</name>
        <dbReference type="ChEBI" id="CHEBI:57792"/>
    </ligand>
</feature>
<keyword evidence="1 4" id="KW-0963">Cytoplasm</keyword>
<feature type="active site" description="Proton acceptor" evidence="4">
    <location>
        <position position="77"/>
    </location>
</feature>
<reference evidence="6 7" key="1">
    <citation type="journal article" date="2020" name="Microorganisms">
        <title>Osmotic Adaptation and Compatible Solute Biosynthesis of Phototrophic Bacteria as Revealed from Genome Analyses.</title>
        <authorList>
            <person name="Imhoff J.F."/>
            <person name="Rahn T."/>
            <person name="Kunzel S."/>
            <person name="Keller A."/>
            <person name="Neulinger S.C."/>
        </authorList>
    </citation>
    <scope>NUCLEOTIDE SEQUENCE [LARGE SCALE GENOMIC DNA]</scope>
    <source>
        <strain evidence="6 7">DSM 21303</strain>
    </source>
</reference>
<dbReference type="NCBIfam" id="NF003625">
    <property type="entry name" value="PRK05265.1-3"/>
    <property type="match status" value="1"/>
</dbReference>
<comment type="function">
    <text evidence="4">Catalyzes the complicated ring closure reaction between the two acyclic compounds 1-deoxy-D-xylulose-5-phosphate (DXP) and 3-amino-2-oxopropyl phosphate (1-amino-acetone-3-phosphate or AAP) to form pyridoxine 5'-phosphate (PNP) and inorganic phosphate.</text>
</comment>
<gene>
    <name evidence="4" type="primary">pdxJ</name>
    <name evidence="6" type="ORF">CKO25_08045</name>
</gene>
<dbReference type="EC" id="2.6.99.2" evidence="4 5"/>
<dbReference type="PANTHER" id="PTHR30456:SF0">
    <property type="entry name" value="PYRIDOXINE 5'-PHOSPHATE SYNTHASE"/>
    <property type="match status" value="1"/>
</dbReference>
<sequence length="262" mass="28090">MHHETVTGVLLGVNIDHVATIRRARGTRYPEPIQAALVAEQAGADSITLHLREDRRHIQERDVELLCGILQTRMNLEMAATREMGAIACRVTPADCCLVPERREELTTEGGLDVVAQRDHLRDFCAQLAEAGVRVSLFIDAEPAQIEAAQAIGAPVIEIHTGHYADAVSPVARAVELERIRRAVDLGRSLGLQVNAGHGLDYHNVKAIAAIPGVRELNIGHSIVARAIFSGLDGAVRDMKAVIDAACAADPRPGVTSPARGA</sequence>
<dbReference type="GO" id="GO:0005829">
    <property type="term" value="C:cytosol"/>
    <property type="evidence" value="ECO:0007669"/>
    <property type="project" value="TreeGrafter"/>
</dbReference>
<comment type="subunit">
    <text evidence="4">Homooctamer; tetramer of dimers.</text>
</comment>
<dbReference type="AlphaFoldDB" id="A0A9X1B917"/>
<feature type="active site" description="Proton acceptor" evidence="4">
    <location>
        <position position="50"/>
    </location>
</feature>
<keyword evidence="2 4" id="KW-0808">Transferase</keyword>
<protein>
    <recommendedName>
        <fullName evidence="4 5">Pyridoxine 5'-phosphate synthase</fullName>
        <shortName evidence="4">PNP synthase</shortName>
        <ecNumber evidence="4 5">2.6.99.2</ecNumber>
    </recommendedName>
</protein>
<dbReference type="Gene3D" id="3.20.20.70">
    <property type="entry name" value="Aldolase class I"/>
    <property type="match status" value="1"/>
</dbReference>
<evidence type="ECO:0000256" key="1">
    <source>
        <dbReference type="ARBA" id="ARBA00022490"/>
    </source>
</evidence>
<comment type="similarity">
    <text evidence="4">Belongs to the PNP synthase family.</text>
</comment>
<evidence type="ECO:0000313" key="6">
    <source>
        <dbReference type="EMBL" id="MBK1644600.1"/>
    </source>
</evidence>
<dbReference type="PANTHER" id="PTHR30456">
    <property type="entry name" value="PYRIDOXINE 5'-PHOSPHATE SYNTHASE"/>
    <property type="match status" value="1"/>
</dbReference>
<keyword evidence="3 4" id="KW-0664">Pyridoxine biosynthesis</keyword>
<dbReference type="CDD" id="cd00003">
    <property type="entry name" value="PNPsynthase"/>
    <property type="match status" value="1"/>
</dbReference>
<feature type="binding site" evidence="4">
    <location>
        <position position="25"/>
    </location>
    <ligand>
        <name>3-amino-2-oxopropyl phosphate</name>
        <dbReference type="ChEBI" id="CHEBI:57279"/>
    </ligand>
</feature>
<evidence type="ECO:0000313" key="7">
    <source>
        <dbReference type="Proteomes" id="UP001138802"/>
    </source>
</evidence>
<dbReference type="InterPro" id="IPR004569">
    <property type="entry name" value="PyrdxlP_synth_PdxJ"/>
</dbReference>
<feature type="binding site" evidence="4">
    <location>
        <position position="52"/>
    </location>
    <ligand>
        <name>1-deoxy-D-xylulose 5-phosphate</name>
        <dbReference type="ChEBI" id="CHEBI:57792"/>
    </ligand>
</feature>
<name>A0A9X1B917_9GAMM</name>
<organism evidence="6 7">
    <name type="scientific">Thiocapsa imhoffii</name>
    <dbReference type="NCBI Taxonomy" id="382777"/>
    <lineage>
        <taxon>Bacteria</taxon>
        <taxon>Pseudomonadati</taxon>
        <taxon>Pseudomonadota</taxon>
        <taxon>Gammaproteobacteria</taxon>
        <taxon>Chromatiales</taxon>
        <taxon>Chromatiaceae</taxon>
        <taxon>Thiocapsa</taxon>
    </lineage>
</organism>
<dbReference type="SUPFAM" id="SSF63892">
    <property type="entry name" value="Pyridoxine 5'-phosphate synthase"/>
    <property type="match status" value="1"/>
</dbReference>
<dbReference type="Proteomes" id="UP001138802">
    <property type="component" value="Unassembled WGS sequence"/>
</dbReference>
<dbReference type="NCBIfam" id="NF003627">
    <property type="entry name" value="PRK05265.1-5"/>
    <property type="match status" value="1"/>
</dbReference>
<comment type="catalytic activity">
    <reaction evidence="4">
        <text>3-amino-2-oxopropyl phosphate + 1-deoxy-D-xylulose 5-phosphate = pyridoxine 5'-phosphate + phosphate + 2 H2O + H(+)</text>
        <dbReference type="Rhea" id="RHEA:15265"/>
        <dbReference type="ChEBI" id="CHEBI:15377"/>
        <dbReference type="ChEBI" id="CHEBI:15378"/>
        <dbReference type="ChEBI" id="CHEBI:43474"/>
        <dbReference type="ChEBI" id="CHEBI:57279"/>
        <dbReference type="ChEBI" id="CHEBI:57792"/>
        <dbReference type="ChEBI" id="CHEBI:58589"/>
        <dbReference type="EC" id="2.6.99.2"/>
    </reaction>
</comment>
<comment type="caution">
    <text evidence="6">The sequence shown here is derived from an EMBL/GenBank/DDBJ whole genome shotgun (WGS) entry which is preliminary data.</text>
</comment>
<feature type="binding site" evidence="4">
    <location>
        <position position="199"/>
    </location>
    <ligand>
        <name>3-amino-2-oxopropyl phosphate</name>
        <dbReference type="ChEBI" id="CHEBI:57279"/>
    </ligand>
</feature>
<evidence type="ECO:0000256" key="4">
    <source>
        <dbReference type="HAMAP-Rule" id="MF_00279"/>
    </source>
</evidence>
<dbReference type="NCBIfam" id="NF003624">
    <property type="entry name" value="PRK05265.1-2"/>
    <property type="match status" value="1"/>
</dbReference>
<feature type="binding site" evidence="4">
    <location>
        <position position="14"/>
    </location>
    <ligand>
        <name>3-amino-2-oxopropyl phosphate</name>
        <dbReference type="ChEBI" id="CHEBI:57279"/>
    </ligand>
</feature>
<feature type="active site" description="Proton donor" evidence="4">
    <location>
        <position position="198"/>
    </location>
</feature>
<dbReference type="FunFam" id="3.20.20.70:FF:000042">
    <property type="entry name" value="Pyridoxine 5'-phosphate synthase"/>
    <property type="match status" value="1"/>
</dbReference>
<dbReference type="InterPro" id="IPR013785">
    <property type="entry name" value="Aldolase_TIM"/>
</dbReference>
<accession>A0A9X1B917</accession>
<dbReference type="NCBIfam" id="TIGR00559">
    <property type="entry name" value="pdxJ"/>
    <property type="match status" value="1"/>
</dbReference>
<comment type="pathway">
    <text evidence="4">Cofactor biosynthesis; pyridoxine 5'-phosphate biosynthesis; pyridoxine 5'-phosphate from D-erythrose 4-phosphate: step 5/5.</text>
</comment>
<dbReference type="GO" id="GO:0008615">
    <property type="term" value="P:pyridoxine biosynthetic process"/>
    <property type="evidence" value="ECO:0007669"/>
    <property type="project" value="UniProtKB-UniRule"/>
</dbReference>
<dbReference type="NCBIfam" id="NF003623">
    <property type="entry name" value="PRK05265.1-1"/>
    <property type="match status" value="1"/>
</dbReference>
<dbReference type="HAMAP" id="MF_00279">
    <property type="entry name" value="PdxJ"/>
    <property type="match status" value="1"/>
</dbReference>
<dbReference type="GO" id="GO:0033856">
    <property type="term" value="F:pyridoxine 5'-phosphate synthase activity"/>
    <property type="evidence" value="ECO:0007669"/>
    <property type="project" value="UniProtKB-UniRule"/>
</dbReference>
<dbReference type="RefSeq" id="WP_200387404.1">
    <property type="nucleotide sequence ID" value="NZ_NRSD01000006.1"/>
</dbReference>
<proteinExistence type="inferred from homology"/>
<comment type="subcellular location">
    <subcellularLocation>
        <location evidence="4">Cytoplasm</location>
    </subcellularLocation>
</comment>
<dbReference type="InterPro" id="IPR036130">
    <property type="entry name" value="Pyridoxine-5'_phos_synth"/>
</dbReference>
<evidence type="ECO:0000256" key="3">
    <source>
        <dbReference type="ARBA" id="ARBA00023096"/>
    </source>
</evidence>
<keyword evidence="7" id="KW-1185">Reference proteome</keyword>
<feature type="binding site" evidence="4">
    <location>
        <begin position="16"/>
        <end position="17"/>
    </location>
    <ligand>
        <name>1-deoxy-D-xylulose 5-phosphate</name>
        <dbReference type="ChEBI" id="CHEBI:57792"/>
    </ligand>
</feature>
<dbReference type="EMBL" id="NRSD01000006">
    <property type="protein sequence ID" value="MBK1644600.1"/>
    <property type="molecule type" value="Genomic_DNA"/>
</dbReference>
<feature type="site" description="Transition state stabilizer" evidence="4">
    <location>
        <position position="158"/>
    </location>
</feature>
<evidence type="ECO:0000256" key="2">
    <source>
        <dbReference type="ARBA" id="ARBA00022679"/>
    </source>
</evidence>
<feature type="binding site" evidence="4">
    <location>
        <begin position="220"/>
        <end position="221"/>
    </location>
    <ligand>
        <name>3-amino-2-oxopropyl phosphate</name>
        <dbReference type="ChEBI" id="CHEBI:57279"/>
    </ligand>
</feature>
<feature type="binding site" evidence="4">
    <location>
        <position position="57"/>
    </location>
    <ligand>
        <name>1-deoxy-D-xylulose 5-phosphate</name>
        <dbReference type="ChEBI" id="CHEBI:57792"/>
    </ligand>
</feature>